<evidence type="ECO:0000256" key="3">
    <source>
        <dbReference type="PROSITE-ProRule" id="PRU00023"/>
    </source>
</evidence>
<name>A0AAV7YKQ3_9EUKA</name>
<comment type="caution">
    <text evidence="4">The sequence shown here is derived from an EMBL/GenBank/DDBJ whole genome shotgun (WGS) entry which is preliminary data.</text>
</comment>
<dbReference type="Pfam" id="PF12796">
    <property type="entry name" value="Ank_2"/>
    <property type="match status" value="1"/>
</dbReference>
<dbReference type="AlphaFoldDB" id="A0AAV7YKQ3"/>
<dbReference type="Proteomes" id="UP001146793">
    <property type="component" value="Unassembled WGS sequence"/>
</dbReference>
<dbReference type="InterPro" id="IPR051637">
    <property type="entry name" value="Ank_repeat_dom-contain_49"/>
</dbReference>
<keyword evidence="2 3" id="KW-0040">ANK repeat</keyword>
<protein>
    <submittedName>
        <fullName evidence="4">Ankyrin repeat-containing protein</fullName>
    </submittedName>
</protein>
<keyword evidence="1" id="KW-0677">Repeat</keyword>
<evidence type="ECO:0000313" key="5">
    <source>
        <dbReference type="Proteomes" id="UP001146793"/>
    </source>
</evidence>
<dbReference type="SUPFAM" id="SSF48403">
    <property type="entry name" value="Ankyrin repeat"/>
    <property type="match status" value="1"/>
</dbReference>
<dbReference type="PANTHER" id="PTHR24180:SF45">
    <property type="entry name" value="POLY [ADP-RIBOSE] POLYMERASE TANKYRASE"/>
    <property type="match status" value="1"/>
</dbReference>
<dbReference type="Pfam" id="PF00023">
    <property type="entry name" value="Ank"/>
    <property type="match status" value="1"/>
</dbReference>
<dbReference type="InterPro" id="IPR036770">
    <property type="entry name" value="Ankyrin_rpt-contain_sf"/>
</dbReference>
<sequence length="479" mass="56457">MKTDSLTGNHTALNIFLSRANPSPKFIKILLAKFQNKSRLQKLKIFIKSENPLHTYINKNNPSFDIIKLLIEDCNDINSQTQTGNTPLHIYCMRERPLLKVIGFLTQNGADLNLKNDKKETPIFLLANKCNENTSKLIMFFIKSGVTLTFPNYKRQTILHKLMFHKNCVNETLMLILNHLQEKTEKLKTIIDFNQQDLNGNTILHLYCRHQRVVFDTFHLLLKFGSNPTLFNNNCNTPLDLYLQNKYHKGSLKKVYSYIRYCKLFGFSRIIQLFKSPLEMLFQKKSIRFETVRYFLNTFADENIAISEQMRYIIQIIKNKCCTKNALDLFFQIDNNTIYDLNRNCQNRNILATLCKNTHPSIPSIKYILSNGFSTICHTSDRTPFVEYFKHIKLELLFTLIKIFMTFDKNIYTNFKYDCKKNNILQILLRRKTINLKIVKFFLKGTVDINNQNKMNETPLILFIKNILFSTEYKLIEKY</sequence>
<dbReference type="EMBL" id="JANTQA010000051">
    <property type="protein sequence ID" value="KAJ3430358.1"/>
    <property type="molecule type" value="Genomic_DNA"/>
</dbReference>
<dbReference type="SMART" id="SM00248">
    <property type="entry name" value="ANK"/>
    <property type="match status" value="7"/>
</dbReference>
<dbReference type="PROSITE" id="PS50297">
    <property type="entry name" value="ANK_REP_REGION"/>
    <property type="match status" value="1"/>
</dbReference>
<organism evidence="4 5">
    <name type="scientific">Anaeramoeba flamelloides</name>
    <dbReference type="NCBI Taxonomy" id="1746091"/>
    <lineage>
        <taxon>Eukaryota</taxon>
        <taxon>Metamonada</taxon>
        <taxon>Anaeramoebidae</taxon>
        <taxon>Anaeramoeba</taxon>
    </lineage>
</organism>
<proteinExistence type="predicted"/>
<dbReference type="PANTHER" id="PTHR24180">
    <property type="entry name" value="CYCLIN-DEPENDENT KINASE INHIBITOR 2C-RELATED"/>
    <property type="match status" value="1"/>
</dbReference>
<dbReference type="Gene3D" id="1.25.40.20">
    <property type="entry name" value="Ankyrin repeat-containing domain"/>
    <property type="match status" value="2"/>
</dbReference>
<evidence type="ECO:0000313" key="4">
    <source>
        <dbReference type="EMBL" id="KAJ3430358.1"/>
    </source>
</evidence>
<evidence type="ECO:0000256" key="2">
    <source>
        <dbReference type="ARBA" id="ARBA00023043"/>
    </source>
</evidence>
<reference evidence="4" key="1">
    <citation type="submission" date="2022-08" db="EMBL/GenBank/DDBJ databases">
        <title>Novel sulphate-reducing endosymbionts in the free-living metamonad Anaeramoeba.</title>
        <authorList>
            <person name="Jerlstrom-Hultqvist J."/>
            <person name="Cepicka I."/>
            <person name="Gallot-Lavallee L."/>
            <person name="Salas-Leiva D."/>
            <person name="Curtis B.A."/>
            <person name="Zahonova K."/>
            <person name="Pipaliya S."/>
            <person name="Dacks J."/>
            <person name="Roger A.J."/>
        </authorList>
    </citation>
    <scope>NUCLEOTIDE SEQUENCE</scope>
    <source>
        <strain evidence="4">Busselton2</strain>
    </source>
</reference>
<dbReference type="PROSITE" id="PS50088">
    <property type="entry name" value="ANK_REPEAT"/>
    <property type="match status" value="1"/>
</dbReference>
<accession>A0AAV7YKQ3</accession>
<feature type="repeat" description="ANK" evidence="3">
    <location>
        <begin position="83"/>
        <end position="117"/>
    </location>
</feature>
<gene>
    <name evidence="4" type="ORF">M0812_23363</name>
</gene>
<dbReference type="InterPro" id="IPR002110">
    <property type="entry name" value="Ankyrin_rpt"/>
</dbReference>
<evidence type="ECO:0000256" key="1">
    <source>
        <dbReference type="ARBA" id="ARBA00022737"/>
    </source>
</evidence>